<evidence type="ECO:0000313" key="1">
    <source>
        <dbReference type="EMBL" id="UQC73467.1"/>
    </source>
</evidence>
<dbReference type="RefSeq" id="XP_049135121.1">
    <property type="nucleotide sequence ID" value="XM_049279164.1"/>
</dbReference>
<proteinExistence type="predicted"/>
<gene>
    <name evidence="1" type="ORF">CLUP02_00112</name>
</gene>
<sequence length="225" mass="25316">MLYLCGYAERKAVATDHLESRKEPLSWIHWHYYCFLPSNSPLVASPHRNIPISLPCCCPVSHLEGSAPGTVRSTLLRATIIWQGFSNRQLLCRIKSPPSTTCTSSTTCRCHASYQISLAHPHPSSTAPRTRIIKYRLSYRAAHFGDTKVSRRHGRPAFRVSNLPCYTDPTSNELPLSPTCQHILNITDQLFLFLPSNNEPRDTSQHITLSSESYQLNTTTNVVPI</sequence>
<accession>A0A9Q8S930</accession>
<evidence type="ECO:0000313" key="2">
    <source>
        <dbReference type="Proteomes" id="UP000830671"/>
    </source>
</evidence>
<dbReference type="Proteomes" id="UP000830671">
    <property type="component" value="Chromosome 1"/>
</dbReference>
<keyword evidence="2" id="KW-1185">Reference proteome</keyword>
<dbReference type="KEGG" id="clup:CLUP02_00112"/>
<dbReference type="EMBL" id="CP019471">
    <property type="protein sequence ID" value="UQC73467.1"/>
    <property type="molecule type" value="Genomic_DNA"/>
</dbReference>
<name>A0A9Q8S930_9PEZI</name>
<reference evidence="1" key="1">
    <citation type="journal article" date="2021" name="Mol. Plant Microbe Interact.">
        <title>Complete Genome Sequence of the Plant-Pathogenic Fungus Colletotrichum lupini.</title>
        <authorList>
            <person name="Baroncelli R."/>
            <person name="Pensec F."/>
            <person name="Da Lio D."/>
            <person name="Boufleur T."/>
            <person name="Vicente I."/>
            <person name="Sarrocco S."/>
            <person name="Picot A."/>
            <person name="Baraldi E."/>
            <person name="Sukno S."/>
            <person name="Thon M."/>
            <person name="Le Floch G."/>
        </authorList>
    </citation>
    <scope>NUCLEOTIDE SEQUENCE</scope>
    <source>
        <strain evidence="1">IMI 504893</strain>
    </source>
</reference>
<dbReference type="AlphaFoldDB" id="A0A9Q8S930"/>
<dbReference type="GeneID" id="73334174"/>
<protein>
    <submittedName>
        <fullName evidence="1">Uncharacterized protein</fullName>
    </submittedName>
</protein>
<organism evidence="1 2">
    <name type="scientific">Colletotrichum lupini</name>
    <dbReference type="NCBI Taxonomy" id="145971"/>
    <lineage>
        <taxon>Eukaryota</taxon>
        <taxon>Fungi</taxon>
        <taxon>Dikarya</taxon>
        <taxon>Ascomycota</taxon>
        <taxon>Pezizomycotina</taxon>
        <taxon>Sordariomycetes</taxon>
        <taxon>Hypocreomycetidae</taxon>
        <taxon>Glomerellales</taxon>
        <taxon>Glomerellaceae</taxon>
        <taxon>Colletotrichum</taxon>
        <taxon>Colletotrichum acutatum species complex</taxon>
    </lineage>
</organism>